<reference evidence="2 3" key="1">
    <citation type="submission" date="2018-05" db="EMBL/GenBank/DDBJ databases">
        <title>Genomic Encyclopedia of Type Strains, Phase IV (KMG-IV): sequencing the most valuable type-strain genomes for metagenomic binning, comparative biology and taxonomic classification.</title>
        <authorList>
            <person name="Goeker M."/>
        </authorList>
    </citation>
    <scope>NUCLEOTIDE SEQUENCE [LARGE SCALE GENOMIC DNA]</scope>
    <source>
        <strain evidence="2 3">DSM 44704</strain>
    </source>
</reference>
<feature type="chain" id="PRO_5039145749" evidence="1">
    <location>
        <begin position="20"/>
        <end position="86"/>
    </location>
</feature>
<comment type="caution">
    <text evidence="2">The sequence shown here is derived from an EMBL/GenBank/DDBJ whole genome shotgun (WGS) entry which is preliminary data.</text>
</comment>
<evidence type="ECO:0000313" key="3">
    <source>
        <dbReference type="Proteomes" id="UP000247569"/>
    </source>
</evidence>
<name>A0A318JS82_9NOCA</name>
<protein>
    <submittedName>
        <fullName evidence="2">Uncharacterized protein</fullName>
    </submittedName>
</protein>
<evidence type="ECO:0000256" key="1">
    <source>
        <dbReference type="SAM" id="SignalP"/>
    </source>
</evidence>
<accession>A0A318JS82</accession>
<evidence type="ECO:0000313" key="2">
    <source>
        <dbReference type="EMBL" id="PXX57854.1"/>
    </source>
</evidence>
<gene>
    <name evidence="2" type="ORF">DFR70_11684</name>
</gene>
<keyword evidence="1" id="KW-0732">Signal</keyword>
<dbReference type="RefSeq" id="WP_246003149.1">
    <property type="nucleotide sequence ID" value="NZ_QJKF01000016.1"/>
</dbReference>
<sequence length="86" mass="8945">MAVLIRIGVAAAMAVAASAVVFGGQASAKFDGCSSPQPKWNYQCIAAGSNVSLGSCLKDGPNWHPQFECAARDDNSGRYDLWIPAG</sequence>
<proteinExistence type="predicted"/>
<organism evidence="2 3">
    <name type="scientific">Nocardia tenerifensis</name>
    <dbReference type="NCBI Taxonomy" id="228006"/>
    <lineage>
        <taxon>Bacteria</taxon>
        <taxon>Bacillati</taxon>
        <taxon>Actinomycetota</taxon>
        <taxon>Actinomycetes</taxon>
        <taxon>Mycobacteriales</taxon>
        <taxon>Nocardiaceae</taxon>
        <taxon>Nocardia</taxon>
    </lineage>
</organism>
<dbReference type="EMBL" id="QJKF01000016">
    <property type="protein sequence ID" value="PXX57854.1"/>
    <property type="molecule type" value="Genomic_DNA"/>
</dbReference>
<dbReference type="AlphaFoldDB" id="A0A318JS82"/>
<dbReference type="Proteomes" id="UP000247569">
    <property type="component" value="Unassembled WGS sequence"/>
</dbReference>
<feature type="signal peptide" evidence="1">
    <location>
        <begin position="1"/>
        <end position="19"/>
    </location>
</feature>
<keyword evidence="3" id="KW-1185">Reference proteome</keyword>